<evidence type="ECO:0000313" key="2">
    <source>
        <dbReference type="EMBL" id="GEM45477.1"/>
    </source>
</evidence>
<keyword evidence="2" id="KW-0808">Transferase</keyword>
<dbReference type="SUPFAM" id="SSF46785">
    <property type="entry name" value="Winged helix' DNA-binding domain"/>
    <property type="match status" value="1"/>
</dbReference>
<gene>
    <name evidence="2" type="ORF">DC3_11120</name>
</gene>
<dbReference type="PANTHER" id="PTHR18964:SF149">
    <property type="entry name" value="BIFUNCTIONAL UDP-N-ACETYLGLUCOSAMINE 2-EPIMERASE_N-ACETYLMANNOSAMINE KINASE"/>
    <property type="match status" value="1"/>
</dbReference>
<dbReference type="InterPro" id="IPR036388">
    <property type="entry name" value="WH-like_DNA-bd_sf"/>
</dbReference>
<dbReference type="Gene3D" id="1.10.10.10">
    <property type="entry name" value="Winged helix-like DNA-binding domain superfamily/Winged helix DNA-binding domain"/>
    <property type="match status" value="1"/>
</dbReference>
<comment type="caution">
    <text evidence="2">The sequence shown here is derived from an EMBL/GenBank/DDBJ whole genome shotgun (WGS) entry which is preliminary data.</text>
</comment>
<comment type="similarity">
    <text evidence="1">Belongs to the ROK (NagC/XylR) family.</text>
</comment>
<dbReference type="InterPro" id="IPR043129">
    <property type="entry name" value="ATPase_NBD"/>
</dbReference>
<protein>
    <submittedName>
        <fullName evidence="2">Sugar kinase</fullName>
    </submittedName>
</protein>
<name>A0A511MZ99_DEIC1</name>
<sequence>MQHSEISPSTEELLVLEHTFWHGPVSRNQLMTLTGFSKTKVAGLITHLTAAGLLKEDHSLQSSGGRRSMGITLNPTWGYLIGIAIGDAQVKITLADMNFQFLDSHHHPLHINSEPVDVLQQILGGVDRLLKMHHLKPQQVLGTGMGLPGTVNPRTGPLMHSSQLPSWQGINIPDFFATKGISGVLVESDVNLMALGELWHHRNHHSGSQNETFLVVKLATEIRAGIVTQGKLFRGVHGTTGNAGHFCIDPDGPSCSCGSSGCLEVYAGAPALLKTARDNALRHDHVFFKKCLEDHTQITLEDLMQACQNGDTTANQIVQMAGHRVGHMVAALVNFFNPSHILIGGKVAHISPRMLTSICQGVYVHGLPQSTRNLRIDYTNLGERAVTYGAFALALLGVLRKGEIH</sequence>
<dbReference type="EMBL" id="BJXB01000004">
    <property type="protein sequence ID" value="GEM45477.1"/>
    <property type="molecule type" value="Genomic_DNA"/>
</dbReference>
<dbReference type="AlphaFoldDB" id="A0A511MZ99"/>
<dbReference type="InterPro" id="IPR000600">
    <property type="entry name" value="ROK"/>
</dbReference>
<proteinExistence type="inferred from homology"/>
<reference evidence="2 3" key="1">
    <citation type="submission" date="2019-07" db="EMBL/GenBank/DDBJ databases">
        <title>Whole genome shotgun sequence of Deinococcus cellulosilyticus NBRC 106333.</title>
        <authorList>
            <person name="Hosoyama A."/>
            <person name="Uohara A."/>
            <person name="Ohji S."/>
            <person name="Ichikawa N."/>
        </authorList>
    </citation>
    <scope>NUCLEOTIDE SEQUENCE [LARGE SCALE GENOMIC DNA]</scope>
    <source>
        <strain evidence="2 3">NBRC 106333</strain>
    </source>
</reference>
<keyword evidence="2" id="KW-0418">Kinase</keyword>
<evidence type="ECO:0000256" key="1">
    <source>
        <dbReference type="ARBA" id="ARBA00006479"/>
    </source>
</evidence>
<dbReference type="Gene3D" id="3.30.420.40">
    <property type="match status" value="2"/>
</dbReference>
<accession>A0A511MZ99</accession>
<keyword evidence="3" id="KW-1185">Reference proteome</keyword>
<dbReference type="GO" id="GO:0016301">
    <property type="term" value="F:kinase activity"/>
    <property type="evidence" value="ECO:0007669"/>
    <property type="project" value="UniProtKB-KW"/>
</dbReference>
<organism evidence="2 3">
    <name type="scientific">Deinococcus cellulosilyticus (strain DSM 18568 / NBRC 106333 / KACC 11606 / 5516J-15)</name>
    <dbReference type="NCBI Taxonomy" id="1223518"/>
    <lineage>
        <taxon>Bacteria</taxon>
        <taxon>Thermotogati</taxon>
        <taxon>Deinococcota</taxon>
        <taxon>Deinococci</taxon>
        <taxon>Deinococcales</taxon>
        <taxon>Deinococcaceae</taxon>
        <taxon>Deinococcus</taxon>
    </lineage>
</organism>
<dbReference type="Pfam" id="PF00480">
    <property type="entry name" value="ROK"/>
    <property type="match status" value="1"/>
</dbReference>
<dbReference type="Proteomes" id="UP000321306">
    <property type="component" value="Unassembled WGS sequence"/>
</dbReference>
<dbReference type="InterPro" id="IPR036390">
    <property type="entry name" value="WH_DNA-bd_sf"/>
</dbReference>
<evidence type="ECO:0000313" key="3">
    <source>
        <dbReference type="Proteomes" id="UP000321306"/>
    </source>
</evidence>
<dbReference type="RefSeq" id="WP_186815844.1">
    <property type="nucleotide sequence ID" value="NZ_BJXB01000004.1"/>
</dbReference>
<dbReference type="PANTHER" id="PTHR18964">
    <property type="entry name" value="ROK (REPRESSOR, ORF, KINASE) FAMILY"/>
    <property type="match status" value="1"/>
</dbReference>
<dbReference type="SUPFAM" id="SSF53067">
    <property type="entry name" value="Actin-like ATPase domain"/>
    <property type="match status" value="1"/>
</dbReference>